<dbReference type="EMBL" id="PEXI01000101">
    <property type="protein sequence ID" value="PIU24028.1"/>
    <property type="molecule type" value="Genomic_DNA"/>
</dbReference>
<sequence length="126" mass="15277">MSPNRSYKKISNRMDELEKHLLTYAKNFKIDQLTELFENELMLNENFYQNKILPILTDYEEFSLYDGLANELAWRDFRNDHTEAEMEKIAKEHGGYVGVAMYDYEKKYWDEFDKYGYERLKITNSK</sequence>
<organism evidence="1 2">
    <name type="scientific">Candidatus Berkelbacteria bacterium CG08_land_8_20_14_0_20_39_8</name>
    <dbReference type="NCBI Taxonomy" id="1974511"/>
    <lineage>
        <taxon>Bacteria</taxon>
        <taxon>Candidatus Berkelbacteria</taxon>
    </lineage>
</organism>
<evidence type="ECO:0000313" key="2">
    <source>
        <dbReference type="Proteomes" id="UP000229896"/>
    </source>
</evidence>
<proteinExistence type="predicted"/>
<evidence type="ECO:0000313" key="1">
    <source>
        <dbReference type="EMBL" id="PIU24028.1"/>
    </source>
</evidence>
<name>A0A2M6YBG4_9BACT</name>
<accession>A0A2M6YBG4</accession>
<dbReference type="AlphaFoldDB" id="A0A2M6YBG4"/>
<reference evidence="2" key="1">
    <citation type="submission" date="2017-09" db="EMBL/GenBank/DDBJ databases">
        <title>Depth-based differentiation of microbial function through sediment-hosted aquifers and enrichment of novel symbionts in the deep terrestrial subsurface.</title>
        <authorList>
            <person name="Probst A.J."/>
            <person name="Ladd B."/>
            <person name="Jarett J.K."/>
            <person name="Geller-Mcgrath D.E."/>
            <person name="Sieber C.M.K."/>
            <person name="Emerson J.B."/>
            <person name="Anantharaman K."/>
            <person name="Thomas B.C."/>
            <person name="Malmstrom R."/>
            <person name="Stieglmeier M."/>
            <person name="Klingl A."/>
            <person name="Woyke T."/>
            <person name="Ryan C.M."/>
            <person name="Banfield J.F."/>
        </authorList>
    </citation>
    <scope>NUCLEOTIDE SEQUENCE [LARGE SCALE GENOMIC DNA]</scope>
</reference>
<comment type="caution">
    <text evidence="1">The sequence shown here is derived from an EMBL/GenBank/DDBJ whole genome shotgun (WGS) entry which is preliminary data.</text>
</comment>
<dbReference type="Proteomes" id="UP000229896">
    <property type="component" value="Unassembled WGS sequence"/>
</dbReference>
<protein>
    <submittedName>
        <fullName evidence="1">Uncharacterized protein</fullName>
    </submittedName>
</protein>
<gene>
    <name evidence="1" type="ORF">COT12_03205</name>
</gene>